<dbReference type="PROSITE" id="PS51352">
    <property type="entry name" value="THIOREDOXIN_2"/>
    <property type="match status" value="1"/>
</dbReference>
<gene>
    <name evidence="11" type="ORF">JI742_02045</name>
</gene>
<dbReference type="InterPro" id="IPR036249">
    <property type="entry name" value="Thioredoxin-like_sf"/>
</dbReference>
<comment type="caution">
    <text evidence="11">The sequence shown here is derived from an EMBL/GenBank/DDBJ whole genome shotgun (WGS) entry which is preliminary data.</text>
</comment>
<feature type="chain" id="PRO_5040953364" description="Thiol:disulfide interchange protein" evidence="9">
    <location>
        <begin position="29"/>
        <end position="217"/>
    </location>
</feature>
<dbReference type="CDD" id="cd03019">
    <property type="entry name" value="DsbA_DsbA"/>
    <property type="match status" value="1"/>
</dbReference>
<evidence type="ECO:0000256" key="8">
    <source>
        <dbReference type="PIRSR" id="PIRSR001488-1"/>
    </source>
</evidence>
<name>A0A9X0XBW5_9BURK</name>
<dbReference type="InterPro" id="IPR050824">
    <property type="entry name" value="Thiol_disulfide_DsbA"/>
</dbReference>
<feature type="signal peptide" evidence="9">
    <location>
        <begin position="1"/>
        <end position="28"/>
    </location>
</feature>
<dbReference type="AlphaFoldDB" id="A0A9X0XBW5"/>
<dbReference type="SUPFAM" id="SSF52833">
    <property type="entry name" value="Thioredoxin-like"/>
    <property type="match status" value="1"/>
</dbReference>
<protein>
    <recommendedName>
        <fullName evidence="7">Thiol:disulfide interchange protein</fullName>
    </recommendedName>
</protein>
<reference evidence="11 12" key="1">
    <citation type="submission" date="2021-01" db="EMBL/GenBank/DDBJ databases">
        <title>Piscinibacter sp. Jin2 Genome sequencing and assembly.</title>
        <authorList>
            <person name="Kim I."/>
        </authorList>
    </citation>
    <scope>NUCLEOTIDE SEQUENCE [LARGE SCALE GENOMIC DNA]</scope>
    <source>
        <strain evidence="11 12">Jin2</strain>
    </source>
</reference>
<evidence type="ECO:0000313" key="11">
    <source>
        <dbReference type="EMBL" id="MBL0718659.1"/>
    </source>
</evidence>
<dbReference type="PANTHER" id="PTHR35891:SF3">
    <property type="entry name" value="THIOL:DISULFIDE INTERCHANGE PROTEIN DSBL"/>
    <property type="match status" value="1"/>
</dbReference>
<keyword evidence="3 9" id="KW-0732">Signal</keyword>
<evidence type="ECO:0000259" key="10">
    <source>
        <dbReference type="PROSITE" id="PS51352"/>
    </source>
</evidence>
<feature type="disulfide bond" description="Redox-active" evidence="8">
    <location>
        <begin position="63"/>
        <end position="66"/>
    </location>
</feature>
<evidence type="ECO:0000256" key="2">
    <source>
        <dbReference type="ARBA" id="ARBA00005791"/>
    </source>
</evidence>
<dbReference type="PIRSF" id="PIRSF001488">
    <property type="entry name" value="Tdi_protein"/>
    <property type="match status" value="1"/>
</dbReference>
<evidence type="ECO:0000256" key="5">
    <source>
        <dbReference type="ARBA" id="ARBA00023157"/>
    </source>
</evidence>
<organism evidence="11 12">
    <name type="scientific">Aquariibacter lacus</name>
    <dbReference type="NCBI Taxonomy" id="2801332"/>
    <lineage>
        <taxon>Bacteria</taxon>
        <taxon>Pseudomonadati</taxon>
        <taxon>Pseudomonadota</taxon>
        <taxon>Betaproteobacteria</taxon>
        <taxon>Burkholderiales</taxon>
        <taxon>Sphaerotilaceae</taxon>
        <taxon>Aquariibacter</taxon>
    </lineage>
</organism>
<dbReference type="EMBL" id="JAERRA010000001">
    <property type="protein sequence ID" value="MBL0718659.1"/>
    <property type="molecule type" value="Genomic_DNA"/>
</dbReference>
<evidence type="ECO:0000256" key="4">
    <source>
        <dbReference type="ARBA" id="ARBA00022764"/>
    </source>
</evidence>
<dbReference type="Pfam" id="PF01323">
    <property type="entry name" value="DSBA"/>
    <property type="match status" value="1"/>
</dbReference>
<evidence type="ECO:0000256" key="6">
    <source>
        <dbReference type="ARBA" id="ARBA00023284"/>
    </source>
</evidence>
<proteinExistence type="inferred from homology"/>
<accession>A0A9X0XBW5</accession>
<keyword evidence="12" id="KW-1185">Reference proteome</keyword>
<evidence type="ECO:0000256" key="9">
    <source>
        <dbReference type="SAM" id="SignalP"/>
    </source>
</evidence>
<keyword evidence="4 7" id="KW-0574">Periplasm</keyword>
<dbReference type="InterPro" id="IPR001853">
    <property type="entry name" value="DSBA-like_thioredoxin_dom"/>
</dbReference>
<evidence type="ECO:0000256" key="3">
    <source>
        <dbReference type="ARBA" id="ARBA00022729"/>
    </source>
</evidence>
<dbReference type="Gene3D" id="3.40.30.10">
    <property type="entry name" value="Glutaredoxin"/>
    <property type="match status" value="1"/>
</dbReference>
<evidence type="ECO:0000313" key="12">
    <source>
        <dbReference type="Proteomes" id="UP000643207"/>
    </source>
</evidence>
<dbReference type="InterPro" id="IPR023205">
    <property type="entry name" value="DsbA/DsbL"/>
</dbReference>
<dbReference type="Proteomes" id="UP000643207">
    <property type="component" value="Unassembled WGS sequence"/>
</dbReference>
<feature type="domain" description="Thioredoxin" evidence="10">
    <location>
        <begin position="17"/>
        <end position="211"/>
    </location>
</feature>
<sequence length="217" mass="23581">MQRRQLAAGGAMALAALGLGLGGPEARAQGGPVEGRDYVRLPQRQPTSDPARIEVVEFFWYGCPHCYHFEAPLEAWLKKLPADVSFRRAPVAFREVPFVTHQKLFYALEALGQLDALHGKIFAAMHVQRNPLATPDVIFDFVAKNGVDRAKFIEAFNSFGVAGKARQAAALSAGYRIDGTPALGVNGQFYTSGSMAGTHERALAIADWLIGQSRKRG</sequence>
<dbReference type="InterPro" id="IPR013766">
    <property type="entry name" value="Thioredoxin_domain"/>
</dbReference>
<evidence type="ECO:0000256" key="7">
    <source>
        <dbReference type="PIRNR" id="PIRNR001488"/>
    </source>
</evidence>
<comment type="subcellular location">
    <subcellularLocation>
        <location evidence="1 7">Periplasm</location>
    </subcellularLocation>
</comment>
<dbReference type="GO" id="GO:0015036">
    <property type="term" value="F:disulfide oxidoreductase activity"/>
    <property type="evidence" value="ECO:0007669"/>
    <property type="project" value="UniProtKB-ARBA"/>
</dbReference>
<dbReference type="InterPro" id="IPR017937">
    <property type="entry name" value="Thioredoxin_CS"/>
</dbReference>
<dbReference type="PANTHER" id="PTHR35891">
    <property type="entry name" value="THIOL:DISULFIDE INTERCHANGE PROTEIN DSBA"/>
    <property type="match status" value="1"/>
</dbReference>
<keyword evidence="5 7" id="KW-1015">Disulfide bond</keyword>
<evidence type="ECO:0000256" key="1">
    <source>
        <dbReference type="ARBA" id="ARBA00004418"/>
    </source>
</evidence>
<dbReference type="PROSITE" id="PS00194">
    <property type="entry name" value="THIOREDOXIN_1"/>
    <property type="match status" value="1"/>
</dbReference>
<comment type="similarity">
    <text evidence="2">Belongs to the thioredoxin family. DsbA subfamily.</text>
</comment>
<dbReference type="GO" id="GO:0042597">
    <property type="term" value="C:periplasmic space"/>
    <property type="evidence" value="ECO:0007669"/>
    <property type="project" value="UniProtKB-SubCell"/>
</dbReference>
<keyword evidence="6" id="KW-0676">Redox-active center</keyword>